<evidence type="ECO:0000256" key="1">
    <source>
        <dbReference type="ARBA" id="ARBA00022679"/>
    </source>
</evidence>
<evidence type="ECO:0000256" key="5">
    <source>
        <dbReference type="ARBA" id="ARBA00047925"/>
    </source>
</evidence>
<dbReference type="Pfam" id="PF01513">
    <property type="entry name" value="NAD_kinase"/>
    <property type="match status" value="1"/>
</dbReference>
<keyword evidence="2 6" id="KW-0418">Kinase</keyword>
<dbReference type="Proteomes" id="UP000031307">
    <property type="component" value="Unassembled WGS sequence"/>
</dbReference>
<keyword evidence="1 6" id="KW-0808">Transferase</keyword>
<feature type="active site" description="Proton acceptor" evidence="6">
    <location>
        <position position="64"/>
    </location>
</feature>
<dbReference type="AlphaFoldDB" id="A0A0C1CBE0"/>
<dbReference type="GO" id="GO:0046872">
    <property type="term" value="F:metal ion binding"/>
    <property type="evidence" value="ECO:0007669"/>
    <property type="project" value="UniProtKB-UniRule"/>
</dbReference>
<evidence type="ECO:0000313" key="8">
    <source>
        <dbReference type="Proteomes" id="UP000031307"/>
    </source>
</evidence>
<feature type="binding site" evidence="6">
    <location>
        <begin position="134"/>
        <end position="135"/>
    </location>
    <ligand>
        <name>NAD(+)</name>
        <dbReference type="ChEBI" id="CHEBI:57540"/>
    </ligand>
</feature>
<organism evidence="7 8">
    <name type="scientific">Parachlamydia acanthamoebae</name>
    <dbReference type="NCBI Taxonomy" id="83552"/>
    <lineage>
        <taxon>Bacteria</taxon>
        <taxon>Pseudomonadati</taxon>
        <taxon>Chlamydiota</taxon>
        <taxon>Chlamydiia</taxon>
        <taxon>Parachlamydiales</taxon>
        <taxon>Parachlamydiaceae</taxon>
        <taxon>Parachlamydia</taxon>
    </lineage>
</organism>
<evidence type="ECO:0000256" key="4">
    <source>
        <dbReference type="ARBA" id="ARBA00023027"/>
    </source>
</evidence>
<dbReference type="SUPFAM" id="SSF111331">
    <property type="entry name" value="NAD kinase/diacylglycerol kinase-like"/>
    <property type="match status" value="1"/>
</dbReference>
<feature type="binding site" evidence="6">
    <location>
        <begin position="64"/>
        <end position="65"/>
    </location>
    <ligand>
        <name>NAD(+)</name>
        <dbReference type="ChEBI" id="CHEBI:57540"/>
    </ligand>
</feature>
<dbReference type="InterPro" id="IPR016064">
    <property type="entry name" value="NAD/diacylglycerol_kinase_sf"/>
</dbReference>
<accession>A0A0C1CBE0</accession>
<comment type="catalytic activity">
    <reaction evidence="5 6">
        <text>NAD(+) + ATP = ADP + NADP(+) + H(+)</text>
        <dbReference type="Rhea" id="RHEA:18629"/>
        <dbReference type="ChEBI" id="CHEBI:15378"/>
        <dbReference type="ChEBI" id="CHEBI:30616"/>
        <dbReference type="ChEBI" id="CHEBI:57540"/>
        <dbReference type="ChEBI" id="CHEBI:58349"/>
        <dbReference type="ChEBI" id="CHEBI:456216"/>
        <dbReference type="EC" id="2.7.1.23"/>
    </reaction>
</comment>
<evidence type="ECO:0000313" key="7">
    <source>
        <dbReference type="EMBL" id="KIA78260.1"/>
    </source>
</evidence>
<dbReference type="GO" id="GO:0005737">
    <property type="term" value="C:cytoplasm"/>
    <property type="evidence" value="ECO:0007669"/>
    <property type="project" value="UniProtKB-SubCell"/>
</dbReference>
<keyword evidence="6" id="KW-0067">ATP-binding</keyword>
<evidence type="ECO:0000256" key="3">
    <source>
        <dbReference type="ARBA" id="ARBA00022857"/>
    </source>
</evidence>
<dbReference type="GO" id="GO:0006741">
    <property type="term" value="P:NADP+ biosynthetic process"/>
    <property type="evidence" value="ECO:0007669"/>
    <property type="project" value="UniProtKB-UniRule"/>
</dbReference>
<dbReference type="Gene3D" id="3.40.50.10330">
    <property type="entry name" value="Probable inorganic polyphosphate/atp-NAD kinase, domain 1"/>
    <property type="match status" value="1"/>
</dbReference>
<protein>
    <recommendedName>
        <fullName evidence="6">NAD kinase</fullName>
        <ecNumber evidence="6">2.7.1.23</ecNumber>
    </recommendedName>
    <alternativeName>
        <fullName evidence="6">ATP-dependent NAD kinase</fullName>
    </alternativeName>
</protein>
<dbReference type="EMBL" id="JSAM01000028">
    <property type="protein sequence ID" value="KIA78260.1"/>
    <property type="molecule type" value="Genomic_DNA"/>
</dbReference>
<dbReference type="Pfam" id="PF20143">
    <property type="entry name" value="NAD_kinase_C"/>
    <property type="match status" value="1"/>
</dbReference>
<dbReference type="InterPro" id="IPR017438">
    <property type="entry name" value="ATP-NAD_kinase_N"/>
</dbReference>
<keyword evidence="3 6" id="KW-0521">NADP</keyword>
<comment type="cofactor">
    <cofactor evidence="6">
        <name>a divalent metal cation</name>
        <dbReference type="ChEBI" id="CHEBI:60240"/>
    </cofactor>
</comment>
<dbReference type="GO" id="GO:0051287">
    <property type="term" value="F:NAD binding"/>
    <property type="evidence" value="ECO:0007669"/>
    <property type="project" value="UniProtKB-ARBA"/>
</dbReference>
<evidence type="ECO:0000256" key="2">
    <source>
        <dbReference type="ARBA" id="ARBA00022777"/>
    </source>
</evidence>
<dbReference type="PANTHER" id="PTHR20275:SF0">
    <property type="entry name" value="NAD KINASE"/>
    <property type="match status" value="1"/>
</dbReference>
<dbReference type="Gene3D" id="2.60.200.30">
    <property type="entry name" value="Probable inorganic polyphosphate/atp-NAD kinase, domain 2"/>
    <property type="match status" value="1"/>
</dbReference>
<feature type="binding site" evidence="6">
    <location>
        <position position="164"/>
    </location>
    <ligand>
        <name>NAD(+)</name>
        <dbReference type="ChEBI" id="CHEBI:57540"/>
    </ligand>
</feature>
<keyword evidence="4 6" id="KW-0520">NAD</keyword>
<evidence type="ECO:0000256" key="6">
    <source>
        <dbReference type="HAMAP-Rule" id="MF_00361"/>
    </source>
</evidence>
<comment type="subcellular location">
    <subcellularLocation>
        <location evidence="6">Cytoplasm</location>
    </subcellularLocation>
</comment>
<sequence>MHIALFPNTAKKHSKNIAINIREYLTAQGVSIITQDEVAEEIGAIPLSSINPEMVDFIISLGGDGTILRQMHRHPNLMAPIVGINLGSLGFMADIPVTEIYPGLQDILNGNFQIQERIMMQGQSMHNETCFAVNEIVVHRAQNPGLIDIGVHVNGLYLNTFSADGLILSTPSGSTAYSLAAGGPILTPDLNAFVLTPICPHTISNRPIVLASNQDIQVQYLSEYAPVEIIFDGFTRFTMATGEVLRVSLSPRVFRLVSLRNHDYFSTLRTKLGWAGKLKA</sequence>
<dbReference type="PANTHER" id="PTHR20275">
    <property type="entry name" value="NAD KINASE"/>
    <property type="match status" value="1"/>
</dbReference>
<dbReference type="InterPro" id="IPR017437">
    <property type="entry name" value="ATP-NAD_kinase_PpnK-typ_C"/>
</dbReference>
<dbReference type="HAMAP" id="MF_00361">
    <property type="entry name" value="NAD_kinase"/>
    <property type="match status" value="1"/>
</dbReference>
<dbReference type="InterPro" id="IPR002504">
    <property type="entry name" value="NADK"/>
</dbReference>
<comment type="caution">
    <text evidence="6">Lacks conserved residue(s) required for the propagation of feature annotation.</text>
</comment>
<name>A0A0C1CBE0_9BACT</name>
<dbReference type="PATRIC" id="fig|83552.4.peg.489"/>
<keyword evidence="6" id="KW-0547">Nucleotide-binding</keyword>
<feature type="binding site" evidence="6">
    <location>
        <position position="69"/>
    </location>
    <ligand>
        <name>NAD(+)</name>
        <dbReference type="ChEBI" id="CHEBI:57540"/>
    </ligand>
</feature>
<dbReference type="OMA" id="SMCHFEI"/>
<comment type="similarity">
    <text evidence="6">Belongs to the NAD kinase family.</text>
</comment>
<comment type="caution">
    <text evidence="7">The sequence shown here is derived from an EMBL/GenBank/DDBJ whole genome shotgun (WGS) entry which is preliminary data.</text>
</comment>
<dbReference type="GO" id="GO:0005524">
    <property type="term" value="F:ATP binding"/>
    <property type="evidence" value="ECO:0007669"/>
    <property type="project" value="UniProtKB-KW"/>
</dbReference>
<proteinExistence type="inferred from homology"/>
<dbReference type="RefSeq" id="WP_006341656.1">
    <property type="nucleotide sequence ID" value="NZ_BAWW01000007.1"/>
</dbReference>
<dbReference type="EC" id="2.7.1.23" evidence="6"/>
<dbReference type="GO" id="GO:0003951">
    <property type="term" value="F:NAD+ kinase activity"/>
    <property type="evidence" value="ECO:0007669"/>
    <property type="project" value="UniProtKB-UniRule"/>
</dbReference>
<gene>
    <name evidence="7" type="primary">ppnK</name>
    <name evidence="6" type="synonym">nadK</name>
    <name evidence="7" type="ORF">DB43_EI00050</name>
</gene>
<keyword evidence="6" id="KW-0963">Cytoplasm</keyword>
<comment type="function">
    <text evidence="6">Involved in the regulation of the intracellular balance of NAD and NADP, and is a key enzyme in the biosynthesis of NADP. Catalyzes specifically the phosphorylation on 2'-hydroxyl of the adenosine moiety of NAD to yield NADP.</text>
</comment>
<dbReference type="GO" id="GO:0019674">
    <property type="term" value="P:NAD+ metabolic process"/>
    <property type="evidence" value="ECO:0007669"/>
    <property type="project" value="InterPro"/>
</dbReference>
<reference evidence="7 8" key="1">
    <citation type="journal article" date="2014" name="Mol. Biol. Evol.">
        <title>Massive expansion of Ubiquitination-related gene families within the Chlamydiae.</title>
        <authorList>
            <person name="Domman D."/>
            <person name="Collingro A."/>
            <person name="Lagkouvardos I."/>
            <person name="Gehre L."/>
            <person name="Weinmaier T."/>
            <person name="Rattei T."/>
            <person name="Subtil A."/>
            <person name="Horn M."/>
        </authorList>
    </citation>
    <scope>NUCLEOTIDE SEQUENCE [LARGE SCALE GENOMIC DNA]</scope>
    <source>
        <strain evidence="7 8">OEW1</strain>
    </source>
</reference>